<protein>
    <recommendedName>
        <fullName evidence="1">TfoX N-terminal domain-containing protein</fullName>
    </recommendedName>
</protein>
<dbReference type="RefSeq" id="WP_183120399.1">
    <property type="nucleotide sequence ID" value="NZ_JABEQF010000014.1"/>
</dbReference>
<comment type="caution">
    <text evidence="2">The sequence shown here is derived from an EMBL/GenBank/DDBJ whole genome shotgun (WGS) entry which is preliminary data.</text>
</comment>
<dbReference type="SUPFAM" id="SSF159894">
    <property type="entry name" value="YgaC/TfoX-N like"/>
    <property type="match status" value="1"/>
</dbReference>
<evidence type="ECO:0000259" key="1">
    <source>
        <dbReference type="Pfam" id="PF04993"/>
    </source>
</evidence>
<dbReference type="InterPro" id="IPR007076">
    <property type="entry name" value="TfoX_N"/>
</dbReference>
<reference evidence="2 3" key="1">
    <citation type="submission" date="2020-04" db="EMBL/GenBank/DDBJ databases">
        <title>Description of novel Gluconacetobacter.</title>
        <authorList>
            <person name="Sombolestani A."/>
        </authorList>
    </citation>
    <scope>NUCLEOTIDE SEQUENCE [LARGE SCALE GENOMIC DNA]</scope>
    <source>
        <strain evidence="2 3">LMG 21311</strain>
    </source>
</reference>
<keyword evidence="3" id="KW-1185">Reference proteome</keyword>
<evidence type="ECO:0000313" key="3">
    <source>
        <dbReference type="Proteomes" id="UP000555756"/>
    </source>
</evidence>
<organism evidence="2 3">
    <name type="scientific">Gluconacetobacter azotocaptans</name>
    <dbReference type="NCBI Taxonomy" id="142834"/>
    <lineage>
        <taxon>Bacteria</taxon>
        <taxon>Pseudomonadati</taxon>
        <taxon>Pseudomonadota</taxon>
        <taxon>Alphaproteobacteria</taxon>
        <taxon>Acetobacterales</taxon>
        <taxon>Acetobacteraceae</taxon>
        <taxon>Gluconacetobacter</taxon>
    </lineage>
</organism>
<evidence type="ECO:0000313" key="2">
    <source>
        <dbReference type="EMBL" id="MBB2191269.1"/>
    </source>
</evidence>
<dbReference type="Proteomes" id="UP000555756">
    <property type="component" value="Unassembled WGS sequence"/>
</dbReference>
<gene>
    <name evidence="2" type="ORF">HLH34_15080</name>
</gene>
<name>A0A7W4JUR7_9PROT</name>
<dbReference type="AlphaFoldDB" id="A0A7W4JUR7"/>
<sequence>MDAEPKQLQQAMQRAAPAGVMLSFRPMFGGIMGYADGRPVASLSNVGLALKLAGADRVEMLALPGAAPLRYEPDAPPSKSYVVLPGALLADAHGLRGWIARAAAGLPPRAGKKGRVRA</sequence>
<dbReference type="Gene3D" id="3.30.1460.30">
    <property type="entry name" value="YgaC/TfoX-N like chaperone"/>
    <property type="match status" value="1"/>
</dbReference>
<proteinExistence type="predicted"/>
<dbReference type="Pfam" id="PF04993">
    <property type="entry name" value="TfoX_N"/>
    <property type="match status" value="1"/>
</dbReference>
<feature type="domain" description="TfoX N-terminal" evidence="1">
    <location>
        <begin position="22"/>
        <end position="104"/>
    </location>
</feature>
<accession>A0A7W4JUR7</accession>
<dbReference type="EMBL" id="JABEQF010000014">
    <property type="protein sequence ID" value="MBB2191269.1"/>
    <property type="molecule type" value="Genomic_DNA"/>
</dbReference>